<evidence type="ECO:0000313" key="1">
    <source>
        <dbReference type="EMBL" id="MBP0483986.1"/>
    </source>
</evidence>
<dbReference type="SUPFAM" id="SSF46785">
    <property type="entry name" value="Winged helix' DNA-binding domain"/>
    <property type="match status" value="1"/>
</dbReference>
<dbReference type="InterPro" id="IPR021660">
    <property type="entry name" value="DUF3253"/>
</dbReference>
<dbReference type="AlphaFoldDB" id="A0A940MM19"/>
<organism evidence="1 2">
    <name type="scientific">Sagittula salina</name>
    <dbReference type="NCBI Taxonomy" id="2820268"/>
    <lineage>
        <taxon>Bacteria</taxon>
        <taxon>Pseudomonadati</taxon>
        <taxon>Pseudomonadota</taxon>
        <taxon>Alphaproteobacteria</taxon>
        <taxon>Rhodobacterales</taxon>
        <taxon>Roseobacteraceae</taxon>
        <taxon>Sagittula</taxon>
    </lineage>
</organism>
<accession>A0A940MM19</accession>
<dbReference type="Pfam" id="PF11625">
    <property type="entry name" value="DUF3253"/>
    <property type="match status" value="1"/>
</dbReference>
<dbReference type="Gene3D" id="1.10.10.10">
    <property type="entry name" value="Winged helix-like DNA-binding domain superfamily/Winged helix DNA-binding domain"/>
    <property type="match status" value="1"/>
</dbReference>
<protein>
    <submittedName>
        <fullName evidence="1">DUF3253 domain-containing protein</fullName>
    </submittedName>
</protein>
<keyword evidence="2" id="KW-1185">Reference proteome</keyword>
<gene>
    <name evidence="1" type="ORF">J5474_16010</name>
</gene>
<dbReference type="EMBL" id="JAGISH010000009">
    <property type="protein sequence ID" value="MBP0483986.1"/>
    <property type="molecule type" value="Genomic_DNA"/>
</dbReference>
<dbReference type="RefSeq" id="WP_209361934.1">
    <property type="nucleotide sequence ID" value="NZ_JAGISH010000009.1"/>
</dbReference>
<dbReference type="InterPro" id="IPR036390">
    <property type="entry name" value="WH_DNA-bd_sf"/>
</dbReference>
<reference evidence="1" key="1">
    <citation type="submission" date="2021-03" db="EMBL/GenBank/DDBJ databases">
        <title>Sagittula salina sp. nov. strain M10.9X isolated from the marine waste.</title>
        <authorList>
            <person name="Satari L."/>
            <person name="Molina-Menor E."/>
            <person name="Vidal-Verdu A."/>
            <person name="Pascual J."/>
            <person name="Pereto J."/>
            <person name="Porcar M."/>
        </authorList>
    </citation>
    <scope>NUCLEOTIDE SEQUENCE</scope>
    <source>
        <strain evidence="1">M10.9X</strain>
    </source>
</reference>
<proteinExistence type="predicted"/>
<comment type="caution">
    <text evidence="1">The sequence shown here is derived from an EMBL/GenBank/DDBJ whole genome shotgun (WGS) entry which is preliminary data.</text>
</comment>
<name>A0A940MM19_9RHOB</name>
<sequence length="73" mass="7957">MGAPDDDRIAAILMDLARARAPRSICPSEAARALSPDWQPLMPRVRHVAATLPLIATQKWRTVDPLTARGRSG</sequence>
<dbReference type="Proteomes" id="UP000675940">
    <property type="component" value="Unassembled WGS sequence"/>
</dbReference>
<dbReference type="InterPro" id="IPR036388">
    <property type="entry name" value="WH-like_DNA-bd_sf"/>
</dbReference>
<evidence type="ECO:0000313" key="2">
    <source>
        <dbReference type="Proteomes" id="UP000675940"/>
    </source>
</evidence>